<keyword evidence="14" id="KW-0282">Flagellum</keyword>
<organism evidence="14 15">
    <name type="scientific">Candidatus Tokpelaia hoelldobleri</name>
    <dbReference type="NCBI Taxonomy" id="1902579"/>
    <lineage>
        <taxon>Bacteria</taxon>
        <taxon>Pseudomonadati</taxon>
        <taxon>Pseudomonadota</taxon>
        <taxon>Alphaproteobacteria</taxon>
        <taxon>Hyphomicrobiales</taxon>
        <taxon>Candidatus Tokpelaia</taxon>
    </lineage>
</organism>
<evidence type="ECO:0000313" key="15">
    <source>
        <dbReference type="Proteomes" id="UP000188912"/>
    </source>
</evidence>
<evidence type="ECO:0000259" key="13">
    <source>
        <dbReference type="Pfam" id="PF14842"/>
    </source>
</evidence>
<keyword evidence="7" id="KW-0283">Flagellar rotation</keyword>
<evidence type="ECO:0000256" key="6">
    <source>
        <dbReference type="ARBA" id="ARBA00022500"/>
    </source>
</evidence>
<evidence type="ECO:0000256" key="10">
    <source>
        <dbReference type="ARBA" id="ARBA00025598"/>
    </source>
</evidence>
<keyword evidence="5" id="KW-1003">Cell membrane</keyword>
<dbReference type="Pfam" id="PF01706">
    <property type="entry name" value="FliG_C"/>
    <property type="match status" value="1"/>
</dbReference>
<evidence type="ECO:0000259" key="11">
    <source>
        <dbReference type="Pfam" id="PF01706"/>
    </source>
</evidence>
<dbReference type="InterPro" id="IPR028263">
    <property type="entry name" value="FliG_N"/>
</dbReference>
<feature type="domain" description="Flagellar motor switch protein FliG middle" evidence="12">
    <location>
        <begin position="143"/>
        <end position="206"/>
    </location>
</feature>
<evidence type="ECO:0000256" key="9">
    <source>
        <dbReference type="ARBA" id="ARBA00023143"/>
    </source>
</evidence>
<keyword evidence="15" id="KW-1185">Reference proteome</keyword>
<accession>A0A1U9JSV4</accession>
<dbReference type="InterPro" id="IPR000090">
    <property type="entry name" value="Flg_Motor_Flig"/>
</dbReference>
<reference evidence="14 15" key="1">
    <citation type="journal article" date="2010" name="Science">
        <title>Genomic comparison of the ants Camponotus floridanus and Harpegnathos saltator.</title>
        <authorList>
            <person name="Bonasio R."/>
            <person name="Zhang G."/>
            <person name="Ye C."/>
            <person name="Mutti N.S."/>
            <person name="Fang X."/>
            <person name="Qin N."/>
            <person name="Donahue G."/>
            <person name="Yang P."/>
            <person name="Li Q."/>
            <person name="Li C."/>
            <person name="Zhang P."/>
            <person name="Huang Z."/>
            <person name="Berger S.L."/>
            <person name="Reinberg D."/>
            <person name="Wang J."/>
            <person name="Liebig J."/>
        </authorList>
    </citation>
    <scope>NUCLEOTIDE SEQUENCE [LARGE SCALE GENOMIC DNA]</scope>
    <source>
        <strain evidence="14 15">Hsal</strain>
    </source>
</reference>
<comment type="similarity">
    <text evidence="3">Belongs to the FliG family.</text>
</comment>
<protein>
    <recommendedName>
        <fullName evidence="4">Flagellar motor switch protein FliG</fullName>
    </recommendedName>
</protein>
<dbReference type="Gene3D" id="1.10.220.30">
    <property type="match status" value="3"/>
</dbReference>
<dbReference type="GO" id="GO:0003774">
    <property type="term" value="F:cytoskeletal motor activity"/>
    <property type="evidence" value="ECO:0007669"/>
    <property type="project" value="InterPro"/>
</dbReference>
<dbReference type="GO" id="GO:0071973">
    <property type="term" value="P:bacterial-type flagellum-dependent cell motility"/>
    <property type="evidence" value="ECO:0007669"/>
    <property type="project" value="InterPro"/>
</dbReference>
<dbReference type="SUPFAM" id="SSF48029">
    <property type="entry name" value="FliG"/>
    <property type="match status" value="2"/>
</dbReference>
<dbReference type="GO" id="GO:0005886">
    <property type="term" value="C:plasma membrane"/>
    <property type="evidence" value="ECO:0007669"/>
    <property type="project" value="UniProtKB-SubCell"/>
</dbReference>
<dbReference type="InterPro" id="IPR032779">
    <property type="entry name" value="FliG_M"/>
</dbReference>
<keyword evidence="9" id="KW-0975">Bacterial flagellum</keyword>
<evidence type="ECO:0000256" key="3">
    <source>
        <dbReference type="ARBA" id="ARBA00010299"/>
    </source>
</evidence>
<dbReference type="GO" id="GO:0006935">
    <property type="term" value="P:chemotaxis"/>
    <property type="evidence" value="ECO:0007669"/>
    <property type="project" value="UniProtKB-KW"/>
</dbReference>
<dbReference type="GO" id="GO:0009425">
    <property type="term" value="C:bacterial-type flagellum basal body"/>
    <property type="evidence" value="ECO:0007669"/>
    <property type="project" value="UniProtKB-SubCell"/>
</dbReference>
<name>A0A1U9JSV4_9HYPH</name>
<dbReference type="KEGG" id="thd:BHV28_02150"/>
<sequence length="356" mass="39368">MAQAAAEENNPVQDTVQALPEDISMIDVLSSQQKAAALLVALGKQAAMKLIKYFDSSDLRTLSASARTLPDIKIQDLDRIVRQFEDAFAQGASFSRAGERFTSLLQETLPEDEAAAVLDPLSTPALVQESVFEIMKRMEPEDLQLHLANEHPQVVSYIMAHLPDTMTAKMLLLQSPEMRADMIQRTLYSKPVQPVVEEILNQGLRPVLTADSGGNEQQSHYKQIAMILNQLDKTELDEVMASLAKLKAEDLSNIKARMFVFEDIIQLTDHARLLLFNDIAADMVIRSLRGAEKDLADCILASLSQRTRRMVETELGTPDEQISQAEIQQARRDIAGAALKLAEEGVITLTAEEATA</sequence>
<evidence type="ECO:0000313" key="14">
    <source>
        <dbReference type="EMBL" id="AQS40937.1"/>
    </source>
</evidence>
<dbReference type="AlphaFoldDB" id="A0A1U9JSV4"/>
<keyword evidence="14" id="KW-0969">Cilium</keyword>
<gene>
    <name evidence="14" type="primary">fliG</name>
    <name evidence="14" type="ORF">BHV28_02150</name>
</gene>
<dbReference type="PANTHER" id="PTHR30534:SF0">
    <property type="entry name" value="FLAGELLAR MOTOR SWITCH PROTEIN FLIG"/>
    <property type="match status" value="1"/>
</dbReference>
<dbReference type="Pfam" id="PF14842">
    <property type="entry name" value="FliG_N"/>
    <property type="match status" value="1"/>
</dbReference>
<evidence type="ECO:0000256" key="5">
    <source>
        <dbReference type="ARBA" id="ARBA00022475"/>
    </source>
</evidence>
<comment type="function">
    <text evidence="10">FliG is one of three proteins (FliG, FliN, FliM) that forms the rotor-mounted switch complex (C ring), located at the base of the basal body. This complex interacts with the CheY and CheZ chemotaxis proteins, in addition to contacting components of the motor that determine the direction of flagellar rotation.</text>
</comment>
<comment type="subcellular location">
    <subcellularLocation>
        <location evidence="1">Bacterial flagellum basal body</location>
    </subcellularLocation>
    <subcellularLocation>
        <location evidence="2">Cell membrane</location>
        <topology evidence="2">Peripheral membrane protein</topology>
        <orientation evidence="2">Cytoplasmic side</orientation>
    </subcellularLocation>
</comment>
<dbReference type="EMBL" id="CP017315">
    <property type="protein sequence ID" value="AQS40937.1"/>
    <property type="molecule type" value="Genomic_DNA"/>
</dbReference>
<keyword evidence="6" id="KW-0145">Chemotaxis</keyword>
<evidence type="ECO:0000259" key="12">
    <source>
        <dbReference type="Pfam" id="PF14841"/>
    </source>
</evidence>
<feature type="domain" description="Flagellar motor switch protein FliG C-terminal" evidence="11">
    <location>
        <begin position="242"/>
        <end position="349"/>
    </location>
</feature>
<dbReference type="PRINTS" id="PR00954">
    <property type="entry name" value="FLGMOTORFLIG"/>
</dbReference>
<dbReference type="InterPro" id="IPR023087">
    <property type="entry name" value="Flg_Motor_Flig_C"/>
</dbReference>
<evidence type="ECO:0000256" key="1">
    <source>
        <dbReference type="ARBA" id="ARBA00004117"/>
    </source>
</evidence>
<dbReference type="InterPro" id="IPR011002">
    <property type="entry name" value="FliG_a-hlx"/>
</dbReference>
<keyword evidence="14" id="KW-0966">Cell projection</keyword>
<dbReference type="PANTHER" id="PTHR30534">
    <property type="entry name" value="FLAGELLAR MOTOR SWITCH PROTEIN FLIG"/>
    <property type="match status" value="1"/>
</dbReference>
<reference evidence="14 15" key="2">
    <citation type="journal article" date="2016" name="Sci. Rep.">
        <title>The genome of Rhizobiales bacteria in predatory ants reveals urease gene functions but no genes for nitrogen fixation.</title>
        <authorList>
            <person name="Neuvonen M.M."/>
            <person name="Tamarit D."/>
            <person name="Naslund K."/>
            <person name="Liebig J."/>
            <person name="Feldhaar H."/>
            <person name="Moran N.A."/>
            <person name="Guy L."/>
            <person name="Andersson S.G."/>
        </authorList>
    </citation>
    <scope>NUCLEOTIDE SEQUENCE [LARGE SCALE GENOMIC DNA]</scope>
    <source>
        <strain evidence="14 15">Hsal</strain>
    </source>
</reference>
<evidence type="ECO:0000256" key="2">
    <source>
        <dbReference type="ARBA" id="ARBA00004413"/>
    </source>
</evidence>
<dbReference type="Pfam" id="PF14841">
    <property type="entry name" value="FliG_M"/>
    <property type="match status" value="1"/>
</dbReference>
<dbReference type="Proteomes" id="UP000188912">
    <property type="component" value="Chromosome"/>
</dbReference>
<keyword evidence="8" id="KW-0472">Membrane</keyword>
<proteinExistence type="inferred from homology"/>
<evidence type="ECO:0000256" key="7">
    <source>
        <dbReference type="ARBA" id="ARBA00022779"/>
    </source>
</evidence>
<evidence type="ECO:0000256" key="4">
    <source>
        <dbReference type="ARBA" id="ARBA00021870"/>
    </source>
</evidence>
<feature type="domain" description="Flagellar motor switch protein FliG N-terminal" evidence="13">
    <location>
        <begin position="29"/>
        <end position="123"/>
    </location>
</feature>
<dbReference type="STRING" id="1902579.BHV28_02150"/>
<evidence type="ECO:0000256" key="8">
    <source>
        <dbReference type="ARBA" id="ARBA00023136"/>
    </source>
</evidence>